<comment type="subcellular location">
    <subcellularLocation>
        <location evidence="1">Membrane</location>
    </subcellularLocation>
</comment>
<reference evidence="4 5" key="1">
    <citation type="submission" date="2020-10" db="EMBL/GenBank/DDBJ databases">
        <title>Draft genome of Ramlibacter aquaticus LMG 30558.</title>
        <authorList>
            <person name="Props R."/>
        </authorList>
    </citation>
    <scope>NUCLEOTIDE SEQUENCE [LARGE SCALE GENOMIC DNA]</scope>
    <source>
        <strain evidence="4 5">LMG 30558</strain>
    </source>
</reference>
<evidence type="ECO:0000259" key="3">
    <source>
        <dbReference type="Pfam" id="PF05433"/>
    </source>
</evidence>
<comment type="caution">
    <text evidence="4">The sequence shown here is derived from an EMBL/GenBank/DDBJ whole genome shotgun (WGS) entry which is preliminary data.</text>
</comment>
<dbReference type="InterPro" id="IPR051407">
    <property type="entry name" value="Bact_OM_lipoprot/Surf_antigen"/>
</dbReference>
<evidence type="ECO:0000256" key="1">
    <source>
        <dbReference type="ARBA" id="ARBA00004370"/>
    </source>
</evidence>
<dbReference type="PANTHER" id="PTHR35603:SF2">
    <property type="entry name" value="OUTER MEMBRANE LIPOPROTEIN"/>
    <property type="match status" value="1"/>
</dbReference>
<gene>
    <name evidence="4" type="ORF">IM725_18155</name>
</gene>
<name>A0ABR9SK02_9BURK</name>
<sequence>MSLEYGRVVSIDYYAGGVSSAPSIPGAIIGGVAGAVLGNQIGGGSGRDAATVLGAVGGAAVGSQVGRGATAAQPTYRVTVQTDQGTMRYYDVGATGDLRVGDRVRVENGVIYRS</sequence>
<evidence type="ECO:0000313" key="5">
    <source>
        <dbReference type="Proteomes" id="UP000715965"/>
    </source>
</evidence>
<organism evidence="4 5">
    <name type="scientific">Ramlibacter aquaticus</name>
    <dbReference type="NCBI Taxonomy" id="2780094"/>
    <lineage>
        <taxon>Bacteria</taxon>
        <taxon>Pseudomonadati</taxon>
        <taxon>Pseudomonadota</taxon>
        <taxon>Betaproteobacteria</taxon>
        <taxon>Burkholderiales</taxon>
        <taxon>Comamonadaceae</taxon>
        <taxon>Ramlibacter</taxon>
    </lineage>
</organism>
<evidence type="ECO:0000313" key="4">
    <source>
        <dbReference type="EMBL" id="MBE7942494.1"/>
    </source>
</evidence>
<keyword evidence="5" id="KW-1185">Reference proteome</keyword>
<proteinExistence type="predicted"/>
<accession>A0ABR9SK02</accession>
<evidence type="ECO:0000256" key="2">
    <source>
        <dbReference type="ARBA" id="ARBA00023136"/>
    </source>
</evidence>
<dbReference type="InterPro" id="IPR008816">
    <property type="entry name" value="Gly_zipper_2TM_dom"/>
</dbReference>
<dbReference type="Proteomes" id="UP000715965">
    <property type="component" value="Unassembled WGS sequence"/>
</dbReference>
<keyword evidence="2" id="KW-0472">Membrane</keyword>
<dbReference type="PANTHER" id="PTHR35603">
    <property type="match status" value="1"/>
</dbReference>
<protein>
    <submittedName>
        <fullName evidence="4">Glycine zipper 2TM domain-containing protein</fullName>
    </submittedName>
</protein>
<dbReference type="EMBL" id="JADDOJ010000104">
    <property type="protein sequence ID" value="MBE7942494.1"/>
    <property type="molecule type" value="Genomic_DNA"/>
</dbReference>
<dbReference type="Pfam" id="PF05433">
    <property type="entry name" value="Rick_17kDa_Anti"/>
    <property type="match status" value="1"/>
</dbReference>
<feature type="domain" description="Glycine zipper 2TM" evidence="3">
    <location>
        <begin position="26"/>
        <end position="66"/>
    </location>
</feature>